<accession>A0A6J7H5R5</accession>
<name>A0A6J7H5R5_9ZZZZ</name>
<proteinExistence type="predicted"/>
<dbReference type="InterPro" id="IPR013783">
    <property type="entry name" value="Ig-like_fold"/>
</dbReference>
<gene>
    <name evidence="1" type="ORF">UFOPK3614_00534</name>
</gene>
<protein>
    <submittedName>
        <fullName evidence="1">Unannotated protein</fullName>
    </submittedName>
</protein>
<evidence type="ECO:0000313" key="1">
    <source>
        <dbReference type="EMBL" id="CAB4914974.1"/>
    </source>
</evidence>
<sequence>MSATSTNGAGVSWATGTLDSIRTNDVTTTGIATAQLNVNNGGVTTPLTTTVTISLNGAVIGTKTIKFTGQAAKIVVSSVPSAIGVGLSANAKYTVLDSAGNQLAGWASEAGLATLDTNLSAAAGAATSSTTTATVSLTTGSDTGASETTIRVKLDDGTYVTSAPIKTISSGTFSTYSMSLDKAIYAPGEVVTVTIVGKDEDGNIVADGTSLTSSVTGVSWAGGAAVSTTDWDGLTSLKGAWVKKYYASTIVGNYGMSFKSDDTNTSTAVPVALEATYKVADSGVGLPDVLKAMVSLIASINKQIAALQKALLKKK</sequence>
<organism evidence="1">
    <name type="scientific">freshwater metagenome</name>
    <dbReference type="NCBI Taxonomy" id="449393"/>
    <lineage>
        <taxon>unclassified sequences</taxon>
        <taxon>metagenomes</taxon>
        <taxon>ecological metagenomes</taxon>
    </lineage>
</organism>
<reference evidence="1" key="1">
    <citation type="submission" date="2020-05" db="EMBL/GenBank/DDBJ databases">
        <authorList>
            <person name="Chiriac C."/>
            <person name="Salcher M."/>
            <person name="Ghai R."/>
            <person name="Kavagutti S V."/>
        </authorList>
    </citation>
    <scope>NUCLEOTIDE SEQUENCE</scope>
</reference>
<dbReference type="Gene3D" id="2.60.40.10">
    <property type="entry name" value="Immunoglobulins"/>
    <property type="match status" value="1"/>
</dbReference>
<dbReference type="AlphaFoldDB" id="A0A6J7H5R5"/>
<dbReference type="EMBL" id="CAFBMS010000021">
    <property type="protein sequence ID" value="CAB4914974.1"/>
    <property type="molecule type" value="Genomic_DNA"/>
</dbReference>